<dbReference type="EMBL" id="JACBKZ010000014">
    <property type="protein sequence ID" value="KAF5933012.1"/>
    <property type="molecule type" value="Genomic_DNA"/>
</dbReference>
<keyword evidence="2" id="KW-1185">Reference proteome</keyword>
<reference evidence="1 2" key="2">
    <citation type="submission" date="2020-07" db="EMBL/GenBank/DDBJ databases">
        <title>Genome assembly of wild tea tree DASZ reveals pedigree and selection history of tea varieties.</title>
        <authorList>
            <person name="Zhang W."/>
        </authorList>
    </citation>
    <scope>NUCLEOTIDE SEQUENCE [LARGE SCALE GENOMIC DNA]</scope>
    <source>
        <strain evidence="2">cv. G240</strain>
        <tissue evidence="1">Leaf</tissue>
    </source>
</reference>
<sequence>MREHFLGPTRVLDIAPGYDRLHYIAGPLPPNFVARRENVYRKDYIFTIVPNPLKIINIQNVDFSNDLSYIETPDWIADRAFLGYIQSVPHFHNPGNVDVFWCGPVRMGI</sequence>
<protein>
    <submittedName>
        <fullName evidence="1">Uncharacterized protein</fullName>
    </submittedName>
</protein>
<accession>A0A7J7FXC9</accession>
<dbReference type="AlphaFoldDB" id="A0A7J7FXC9"/>
<gene>
    <name evidence="1" type="ORF">HYC85_029183</name>
</gene>
<dbReference type="Proteomes" id="UP000593564">
    <property type="component" value="Unassembled WGS sequence"/>
</dbReference>
<proteinExistence type="predicted"/>
<organism evidence="1 2">
    <name type="scientific">Camellia sinensis</name>
    <name type="common">Tea plant</name>
    <name type="synonym">Thea sinensis</name>
    <dbReference type="NCBI Taxonomy" id="4442"/>
    <lineage>
        <taxon>Eukaryota</taxon>
        <taxon>Viridiplantae</taxon>
        <taxon>Streptophyta</taxon>
        <taxon>Embryophyta</taxon>
        <taxon>Tracheophyta</taxon>
        <taxon>Spermatophyta</taxon>
        <taxon>Magnoliopsida</taxon>
        <taxon>eudicotyledons</taxon>
        <taxon>Gunneridae</taxon>
        <taxon>Pentapetalae</taxon>
        <taxon>asterids</taxon>
        <taxon>Ericales</taxon>
        <taxon>Theaceae</taxon>
        <taxon>Camellia</taxon>
    </lineage>
</organism>
<evidence type="ECO:0000313" key="1">
    <source>
        <dbReference type="EMBL" id="KAF5933012.1"/>
    </source>
</evidence>
<evidence type="ECO:0000313" key="2">
    <source>
        <dbReference type="Proteomes" id="UP000593564"/>
    </source>
</evidence>
<reference evidence="2" key="1">
    <citation type="journal article" date="2020" name="Nat. Commun.">
        <title>Genome assembly of wild tea tree DASZ reveals pedigree and selection history of tea varieties.</title>
        <authorList>
            <person name="Zhang W."/>
            <person name="Zhang Y."/>
            <person name="Qiu H."/>
            <person name="Guo Y."/>
            <person name="Wan H."/>
            <person name="Zhang X."/>
            <person name="Scossa F."/>
            <person name="Alseekh S."/>
            <person name="Zhang Q."/>
            <person name="Wang P."/>
            <person name="Xu L."/>
            <person name="Schmidt M.H."/>
            <person name="Jia X."/>
            <person name="Li D."/>
            <person name="Zhu A."/>
            <person name="Guo F."/>
            <person name="Chen W."/>
            <person name="Ni D."/>
            <person name="Usadel B."/>
            <person name="Fernie A.R."/>
            <person name="Wen W."/>
        </authorList>
    </citation>
    <scope>NUCLEOTIDE SEQUENCE [LARGE SCALE GENOMIC DNA]</scope>
    <source>
        <strain evidence="2">cv. G240</strain>
    </source>
</reference>
<comment type="caution">
    <text evidence="1">The sequence shown here is derived from an EMBL/GenBank/DDBJ whole genome shotgun (WGS) entry which is preliminary data.</text>
</comment>
<name>A0A7J7FXC9_CAMSI</name>